<dbReference type="EMBL" id="CAJPWZ010000461">
    <property type="protein sequence ID" value="CAG2193639.1"/>
    <property type="molecule type" value="Genomic_DNA"/>
</dbReference>
<dbReference type="PANTHER" id="PTHR13058:SF22">
    <property type="entry name" value="EXODEOXYRIBONUCLEASE III"/>
    <property type="match status" value="1"/>
</dbReference>
<evidence type="ECO:0000256" key="2">
    <source>
        <dbReference type="ARBA" id="ARBA00022722"/>
    </source>
</evidence>
<evidence type="ECO:0000256" key="5">
    <source>
        <dbReference type="ARBA" id="ARBA00022839"/>
    </source>
</evidence>
<dbReference type="GO" id="GO:0046872">
    <property type="term" value="F:metal ion binding"/>
    <property type="evidence" value="ECO:0007669"/>
    <property type="project" value="UniProtKB-KW"/>
</dbReference>
<keyword evidence="10" id="KW-1185">Reference proteome</keyword>
<dbReference type="GO" id="GO:0006308">
    <property type="term" value="P:DNA catabolic process"/>
    <property type="evidence" value="ECO:0007669"/>
    <property type="project" value="TreeGrafter"/>
</dbReference>
<sequence>MKGHCSLIGSKTGKILGYKWRSKSCRICQKAEHEGKIVRKHTCRKNFTGSAKAMEPDMVEEMVTDSIEKGAKITAIIGDEDTTTIARLRAKVDPRIKKLSDSNHIKNLSVPKNPENLANLGSTQSNESFNKSVAAKAPKNRFYGGSGSLGYRIAAAVAQKNKGHQYTVDVNVSTGLSPGIYTQKLATLRDLQARKRRAVATTKAAKLRRITLKSNRNQKTSASLCDLKEEDINEIPPPSSKPENNAMCLEDATEYTQIYFDIEATGLSRTSHITQLSAIRGEEMFSTYVLQSCEITSKAAEITGLTFQNNSLFFHNEIVPALNIKAGLFKFIQFLEKSEKNVLFGHNSFNYDCPVLYNALDNCNLLSRFESNILGFVDTLKLFKNVYPGLHSYSQSKLCLTLLDFTYGAHNAEEDVTALQKLVKEKIHNTCQMKTAFYSKNCILYQYSCLKKLHQNLPSLKLLINTKVITLRTATAIAKSGLNFYHLKLAFTRNGISGIKYIFTEKCGSSVRVTKSSKIITSVSDFFEKM</sequence>
<evidence type="ECO:0000256" key="6">
    <source>
        <dbReference type="ARBA" id="ARBA00022842"/>
    </source>
</evidence>
<dbReference type="InterPro" id="IPR036397">
    <property type="entry name" value="RNaseH_sf"/>
</dbReference>
<dbReference type="InterPro" id="IPR057617">
    <property type="entry name" value="PML_C"/>
</dbReference>
<dbReference type="OrthoDB" id="6140795at2759"/>
<reference evidence="9" key="1">
    <citation type="submission" date="2021-03" db="EMBL/GenBank/DDBJ databases">
        <authorList>
            <person name="Bekaert M."/>
        </authorList>
    </citation>
    <scope>NUCLEOTIDE SEQUENCE</scope>
</reference>
<accession>A0A8S3QEA3</accession>
<dbReference type="SUPFAM" id="SSF53098">
    <property type="entry name" value="Ribonuclease H-like"/>
    <property type="match status" value="1"/>
</dbReference>
<keyword evidence="3" id="KW-0479">Metal-binding</keyword>
<evidence type="ECO:0000256" key="7">
    <source>
        <dbReference type="ARBA" id="ARBA00025769"/>
    </source>
</evidence>
<dbReference type="InterPro" id="IPR049012">
    <property type="entry name" value="Mutator_transp_dom"/>
</dbReference>
<comment type="caution">
    <text evidence="9">The sequence shown here is derived from an EMBL/GenBank/DDBJ whole genome shotgun (WGS) entry which is preliminary data.</text>
</comment>
<dbReference type="AlphaFoldDB" id="A0A8S3QEA3"/>
<dbReference type="Pfam" id="PF00929">
    <property type="entry name" value="RNase_T"/>
    <property type="match status" value="1"/>
</dbReference>
<evidence type="ECO:0000256" key="4">
    <source>
        <dbReference type="ARBA" id="ARBA00022801"/>
    </source>
</evidence>
<evidence type="ECO:0000256" key="3">
    <source>
        <dbReference type="ARBA" id="ARBA00022723"/>
    </source>
</evidence>
<gene>
    <name evidence="9" type="ORF">MEDL_8721</name>
</gene>
<dbReference type="Pfam" id="PF25244">
    <property type="entry name" value="PML_C"/>
    <property type="match status" value="1"/>
</dbReference>
<dbReference type="InterPro" id="IPR013520">
    <property type="entry name" value="Ribonucl_H"/>
</dbReference>
<proteinExistence type="inferred from homology"/>
<evidence type="ECO:0000313" key="10">
    <source>
        <dbReference type="Proteomes" id="UP000683360"/>
    </source>
</evidence>
<comment type="similarity">
    <text evidence="7">Belongs to the exonuclease superfamily. TREX family.</text>
</comment>
<dbReference type="Proteomes" id="UP000683360">
    <property type="component" value="Unassembled WGS sequence"/>
</dbReference>
<protein>
    <recommendedName>
        <fullName evidence="8">Exonuclease domain-containing protein</fullName>
    </recommendedName>
</protein>
<keyword evidence="4" id="KW-0378">Hydrolase</keyword>
<dbReference type="SMART" id="SM00479">
    <property type="entry name" value="EXOIII"/>
    <property type="match status" value="1"/>
</dbReference>
<comment type="cofactor">
    <cofactor evidence="1">
        <name>Mg(2+)</name>
        <dbReference type="ChEBI" id="CHEBI:18420"/>
    </cofactor>
</comment>
<dbReference type="PANTHER" id="PTHR13058">
    <property type="entry name" value="THREE PRIME REPAIR EXONUCLEASE 1, 2"/>
    <property type="match status" value="1"/>
</dbReference>
<dbReference type="InterPro" id="IPR040393">
    <property type="entry name" value="TREX1/2"/>
</dbReference>
<dbReference type="GO" id="GO:0003676">
    <property type="term" value="F:nucleic acid binding"/>
    <property type="evidence" value="ECO:0007669"/>
    <property type="project" value="InterPro"/>
</dbReference>
<name>A0A8S3QEA3_MYTED</name>
<evidence type="ECO:0000259" key="8">
    <source>
        <dbReference type="SMART" id="SM00479"/>
    </source>
</evidence>
<keyword evidence="6" id="KW-0460">Magnesium</keyword>
<dbReference type="CDD" id="cd06127">
    <property type="entry name" value="DEDDh"/>
    <property type="match status" value="1"/>
</dbReference>
<dbReference type="GO" id="GO:0005737">
    <property type="term" value="C:cytoplasm"/>
    <property type="evidence" value="ECO:0007669"/>
    <property type="project" value="TreeGrafter"/>
</dbReference>
<feature type="domain" description="Exonuclease" evidence="8">
    <location>
        <begin position="256"/>
        <end position="432"/>
    </location>
</feature>
<dbReference type="InterPro" id="IPR012337">
    <property type="entry name" value="RNaseH-like_sf"/>
</dbReference>
<keyword evidence="2" id="KW-0540">Nuclease</keyword>
<keyword evidence="5" id="KW-0269">Exonuclease</keyword>
<evidence type="ECO:0000313" key="9">
    <source>
        <dbReference type="EMBL" id="CAG2193639.1"/>
    </source>
</evidence>
<dbReference type="GO" id="GO:0008296">
    <property type="term" value="F:3'-5'-DNA exonuclease activity"/>
    <property type="evidence" value="ECO:0007669"/>
    <property type="project" value="TreeGrafter"/>
</dbReference>
<organism evidence="9 10">
    <name type="scientific">Mytilus edulis</name>
    <name type="common">Blue mussel</name>
    <dbReference type="NCBI Taxonomy" id="6550"/>
    <lineage>
        <taxon>Eukaryota</taxon>
        <taxon>Metazoa</taxon>
        <taxon>Spiralia</taxon>
        <taxon>Lophotrochozoa</taxon>
        <taxon>Mollusca</taxon>
        <taxon>Bivalvia</taxon>
        <taxon>Autobranchia</taxon>
        <taxon>Pteriomorphia</taxon>
        <taxon>Mytilida</taxon>
        <taxon>Mytiloidea</taxon>
        <taxon>Mytilidae</taxon>
        <taxon>Mytilinae</taxon>
        <taxon>Mytilus</taxon>
    </lineage>
</organism>
<dbReference type="Pfam" id="PF20700">
    <property type="entry name" value="Mutator"/>
    <property type="match status" value="1"/>
</dbReference>
<dbReference type="Gene3D" id="3.30.420.10">
    <property type="entry name" value="Ribonuclease H-like superfamily/Ribonuclease H"/>
    <property type="match status" value="1"/>
</dbReference>
<evidence type="ECO:0000256" key="1">
    <source>
        <dbReference type="ARBA" id="ARBA00001946"/>
    </source>
</evidence>